<accession>A0AAN8KC34</accession>
<organism evidence="1 2">
    <name type="scientific">Patella caerulea</name>
    <name type="common">Rayed Mediterranean limpet</name>
    <dbReference type="NCBI Taxonomy" id="87958"/>
    <lineage>
        <taxon>Eukaryota</taxon>
        <taxon>Metazoa</taxon>
        <taxon>Spiralia</taxon>
        <taxon>Lophotrochozoa</taxon>
        <taxon>Mollusca</taxon>
        <taxon>Gastropoda</taxon>
        <taxon>Patellogastropoda</taxon>
        <taxon>Patelloidea</taxon>
        <taxon>Patellidae</taxon>
        <taxon>Patella</taxon>
    </lineage>
</organism>
<protein>
    <submittedName>
        <fullName evidence="1">Uncharacterized protein</fullName>
    </submittedName>
</protein>
<comment type="caution">
    <text evidence="1">The sequence shown here is derived from an EMBL/GenBank/DDBJ whole genome shotgun (WGS) entry which is preliminary data.</text>
</comment>
<dbReference type="Proteomes" id="UP001347796">
    <property type="component" value="Unassembled WGS sequence"/>
</dbReference>
<sequence length="91" mass="10470">MQLFADALSKKGILSTDSLHDIVKQSSCSTESYNCMYGLCEVCNDPHVLAEKGQYDVNEEMSYKQWRTKKEQRTIRSEVKEVTITVKEECI</sequence>
<dbReference type="EMBL" id="JAZGQO010000002">
    <property type="protein sequence ID" value="KAK6190770.1"/>
    <property type="molecule type" value="Genomic_DNA"/>
</dbReference>
<gene>
    <name evidence="1" type="ORF">SNE40_002563</name>
</gene>
<dbReference type="AlphaFoldDB" id="A0AAN8KC34"/>
<evidence type="ECO:0000313" key="2">
    <source>
        <dbReference type="Proteomes" id="UP001347796"/>
    </source>
</evidence>
<reference evidence="1 2" key="1">
    <citation type="submission" date="2024-01" db="EMBL/GenBank/DDBJ databases">
        <title>The genome of the rayed Mediterranean limpet Patella caerulea (Linnaeus, 1758).</title>
        <authorList>
            <person name="Anh-Thu Weber A."/>
            <person name="Halstead-Nussloch G."/>
        </authorList>
    </citation>
    <scope>NUCLEOTIDE SEQUENCE [LARGE SCALE GENOMIC DNA]</scope>
    <source>
        <strain evidence="1">AATW-2023a</strain>
        <tissue evidence="1">Whole specimen</tissue>
    </source>
</reference>
<evidence type="ECO:0000313" key="1">
    <source>
        <dbReference type="EMBL" id="KAK6190770.1"/>
    </source>
</evidence>
<keyword evidence="2" id="KW-1185">Reference proteome</keyword>
<proteinExistence type="predicted"/>
<name>A0AAN8KC34_PATCE</name>